<evidence type="ECO:0000256" key="4">
    <source>
        <dbReference type="SAM" id="MobiDB-lite"/>
    </source>
</evidence>
<dbReference type="GO" id="GO:0016783">
    <property type="term" value="F:sulfurtransferase activity"/>
    <property type="evidence" value="ECO:0007669"/>
    <property type="project" value="InterPro"/>
</dbReference>
<feature type="region of interest" description="Disordered" evidence="4">
    <location>
        <begin position="1"/>
        <end position="50"/>
    </location>
</feature>
<dbReference type="SUPFAM" id="SSF53927">
    <property type="entry name" value="Cytidine deaminase-like"/>
    <property type="match status" value="1"/>
</dbReference>
<name>A0A5E4VGM2_9BURK</name>
<sequence length="352" mass="36068">MSNPLRELADVSEADAADAGGAGGVRDKAAKPGAVAVDETSEAAGADNTGVIRETGQAHESGAVDGVDGMPAPVCDVAPAAIDPERLSPQASFAVRRFRHGGWQQASDELAEEVPVALEFNGISHVVMLATPADIEDFALGFALSEGILNDRRECYGVDVSATSLGITAHLDISSRAFAGLKERRRNLTGRTGCGLCGTESLDQVLRPLPSAGEPLRVRHAALAAAHAGLAARQPLNGVTGAVHGAAWCSPQGEILSLREDVGRHNALDKLIGALAREGRAFDGGFVLMTSRASVEIVQKAAQVGIPMVAAVSAATALAVRTAQAAGVTLVGFVRAEQCVIYTGGATLDAQA</sequence>
<dbReference type="Pfam" id="PF02634">
    <property type="entry name" value="FdhD-NarQ"/>
    <property type="match status" value="1"/>
</dbReference>
<keyword evidence="2 3" id="KW-0501">Molybdenum cofactor biosynthesis</keyword>
<comment type="similarity">
    <text evidence="3">Belongs to the FdhD family.</text>
</comment>
<keyword evidence="6" id="KW-1185">Reference proteome</keyword>
<dbReference type="PANTHER" id="PTHR30592">
    <property type="entry name" value="FORMATE DEHYDROGENASE"/>
    <property type="match status" value="1"/>
</dbReference>
<evidence type="ECO:0000313" key="5">
    <source>
        <dbReference type="EMBL" id="VVE10714.1"/>
    </source>
</evidence>
<protein>
    <recommendedName>
        <fullName evidence="3">Sulfur carrier protein FdhD</fullName>
    </recommendedName>
</protein>
<dbReference type="GO" id="GO:0005737">
    <property type="term" value="C:cytoplasm"/>
    <property type="evidence" value="ECO:0007669"/>
    <property type="project" value="UniProtKB-SubCell"/>
</dbReference>
<dbReference type="Gene3D" id="3.40.140.10">
    <property type="entry name" value="Cytidine Deaminase, domain 2"/>
    <property type="match status" value="1"/>
</dbReference>
<dbReference type="RefSeq" id="WP_246183937.1">
    <property type="nucleotide sequence ID" value="NZ_CABPSB010000008.1"/>
</dbReference>
<gene>
    <name evidence="3" type="primary">fdhD</name>
    <name evidence="5" type="ORF">PAN31108_02610</name>
</gene>
<evidence type="ECO:0000256" key="3">
    <source>
        <dbReference type="HAMAP-Rule" id="MF_00187"/>
    </source>
</evidence>
<dbReference type="NCBIfam" id="TIGR00129">
    <property type="entry name" value="fdhD_narQ"/>
    <property type="match status" value="1"/>
</dbReference>
<dbReference type="GO" id="GO:0097163">
    <property type="term" value="F:sulfur carrier activity"/>
    <property type="evidence" value="ECO:0007669"/>
    <property type="project" value="UniProtKB-UniRule"/>
</dbReference>
<comment type="function">
    <text evidence="3">Required for formate dehydrogenase (FDH) activity. Acts as a sulfur carrier protein that transfers sulfur from IscS to the molybdenum cofactor prior to its insertion into FDH.</text>
</comment>
<dbReference type="AlphaFoldDB" id="A0A5E4VGM2"/>
<dbReference type="InterPro" id="IPR016193">
    <property type="entry name" value="Cytidine_deaminase-like"/>
</dbReference>
<dbReference type="PANTHER" id="PTHR30592:SF1">
    <property type="entry name" value="SULFUR CARRIER PROTEIN FDHD"/>
    <property type="match status" value="1"/>
</dbReference>
<dbReference type="GO" id="GO:0006777">
    <property type="term" value="P:Mo-molybdopterin cofactor biosynthetic process"/>
    <property type="evidence" value="ECO:0007669"/>
    <property type="project" value="UniProtKB-UniRule"/>
</dbReference>
<organism evidence="5 6">
    <name type="scientific">Pandoraea anhela</name>
    <dbReference type="NCBI Taxonomy" id="2508295"/>
    <lineage>
        <taxon>Bacteria</taxon>
        <taxon>Pseudomonadati</taxon>
        <taxon>Pseudomonadota</taxon>
        <taxon>Betaproteobacteria</taxon>
        <taxon>Burkholderiales</taxon>
        <taxon>Burkholderiaceae</taxon>
        <taxon>Pandoraea</taxon>
    </lineage>
</organism>
<evidence type="ECO:0000313" key="6">
    <source>
        <dbReference type="Proteomes" id="UP000406256"/>
    </source>
</evidence>
<proteinExistence type="inferred from homology"/>
<evidence type="ECO:0000256" key="2">
    <source>
        <dbReference type="ARBA" id="ARBA00023150"/>
    </source>
</evidence>
<reference evidence="5 6" key="1">
    <citation type="submission" date="2019-08" db="EMBL/GenBank/DDBJ databases">
        <authorList>
            <person name="Peeters C."/>
        </authorList>
    </citation>
    <scope>NUCLEOTIDE SEQUENCE [LARGE SCALE GENOMIC DNA]</scope>
    <source>
        <strain evidence="5 6">LMG 31108</strain>
    </source>
</reference>
<dbReference type="InterPro" id="IPR003786">
    <property type="entry name" value="FdhD"/>
</dbReference>
<accession>A0A5E4VGM2</accession>
<dbReference type="EMBL" id="CABPSB010000008">
    <property type="protein sequence ID" value="VVE10714.1"/>
    <property type="molecule type" value="Genomic_DNA"/>
</dbReference>
<comment type="caution">
    <text evidence="3">Lacks conserved residue(s) required for the propagation of feature annotation.</text>
</comment>
<feature type="active site" description="Cysteine persulfide intermediate" evidence="3">
    <location>
        <position position="194"/>
    </location>
</feature>
<evidence type="ECO:0000256" key="1">
    <source>
        <dbReference type="ARBA" id="ARBA00022490"/>
    </source>
</evidence>
<comment type="subcellular location">
    <subcellularLocation>
        <location evidence="3">Cytoplasm</location>
    </subcellularLocation>
</comment>
<keyword evidence="1 3" id="KW-0963">Cytoplasm</keyword>
<dbReference type="Proteomes" id="UP000406256">
    <property type="component" value="Unassembled WGS sequence"/>
</dbReference>
<dbReference type="Gene3D" id="3.10.20.10">
    <property type="match status" value="1"/>
</dbReference>
<dbReference type="HAMAP" id="MF_00187">
    <property type="entry name" value="FdhD"/>
    <property type="match status" value="1"/>
</dbReference>